<organism evidence="1 2">
    <name type="scientific">Pelosinus baikalensis</name>
    <dbReference type="NCBI Taxonomy" id="2892015"/>
    <lineage>
        <taxon>Bacteria</taxon>
        <taxon>Bacillati</taxon>
        <taxon>Bacillota</taxon>
        <taxon>Negativicutes</taxon>
        <taxon>Selenomonadales</taxon>
        <taxon>Sporomusaceae</taxon>
        <taxon>Pelosinus</taxon>
    </lineage>
</organism>
<sequence length="206" mass="21532">MGFTLSVEKNDTLFFGEDIISFIHIVLNAPSNSRAKSTNNYITMNVVGKLHADDGNGSNSETIKLFQWAQIPAENEEAYRSVTAEVIASGKCFRKITFNQAFVVDYSERYTDTKGIGEFAMTIRQKIDKIDEVEVDGGLPIGDGASAAVAAAAAGTSGDFVSTGSQAGGAGGVMNNIGRAAVTAALNKVDPSGTAAIVAQAGLDKK</sequence>
<dbReference type="RefSeq" id="WP_229533332.1">
    <property type="nucleotide sequence ID" value="NZ_JAJHJB010000001.1"/>
</dbReference>
<name>A0ABS8HKS3_9FIRM</name>
<protein>
    <submittedName>
        <fullName evidence="1">Uncharacterized protein</fullName>
    </submittedName>
</protein>
<evidence type="ECO:0000313" key="1">
    <source>
        <dbReference type="EMBL" id="MCC5463785.1"/>
    </source>
</evidence>
<proteinExistence type="predicted"/>
<accession>A0ABS8HKS3</accession>
<comment type="caution">
    <text evidence="1">The sequence shown here is derived from an EMBL/GenBank/DDBJ whole genome shotgun (WGS) entry which is preliminary data.</text>
</comment>
<dbReference type="Proteomes" id="UP001165492">
    <property type="component" value="Unassembled WGS sequence"/>
</dbReference>
<evidence type="ECO:0000313" key="2">
    <source>
        <dbReference type="Proteomes" id="UP001165492"/>
    </source>
</evidence>
<reference evidence="1" key="1">
    <citation type="submission" date="2021-11" db="EMBL/GenBank/DDBJ databases">
        <title>Description of a new species Pelosinus isolated from the bottom sediments of Lake Baikal.</title>
        <authorList>
            <person name="Zakharyuk A."/>
        </authorList>
    </citation>
    <scope>NUCLEOTIDE SEQUENCE</scope>
    <source>
        <strain evidence="1">Bkl1</strain>
    </source>
</reference>
<dbReference type="EMBL" id="JAJHJB010000001">
    <property type="protein sequence ID" value="MCC5463785.1"/>
    <property type="molecule type" value="Genomic_DNA"/>
</dbReference>
<gene>
    <name evidence="1" type="ORF">LMF89_00230</name>
</gene>
<keyword evidence="2" id="KW-1185">Reference proteome</keyword>